<dbReference type="RefSeq" id="WP_143131348.1">
    <property type="nucleotide sequence ID" value="NZ_FZOT01000014.1"/>
</dbReference>
<keyword evidence="3" id="KW-1185">Reference proteome</keyword>
<organism evidence="2 3">
    <name type="scientific">Noviherbaspirillum humi</name>
    <dbReference type="NCBI Taxonomy" id="1688639"/>
    <lineage>
        <taxon>Bacteria</taxon>
        <taxon>Pseudomonadati</taxon>
        <taxon>Pseudomonadota</taxon>
        <taxon>Betaproteobacteria</taxon>
        <taxon>Burkholderiales</taxon>
        <taxon>Oxalobacteraceae</taxon>
        <taxon>Noviherbaspirillum</taxon>
    </lineage>
</organism>
<protein>
    <submittedName>
        <fullName evidence="2">Uncharacterized protein</fullName>
    </submittedName>
</protein>
<dbReference type="Proteomes" id="UP000198284">
    <property type="component" value="Unassembled WGS sequence"/>
</dbReference>
<name>A0A239K212_9BURK</name>
<accession>A0A239K212</accession>
<evidence type="ECO:0000313" key="2">
    <source>
        <dbReference type="EMBL" id="SNT11769.1"/>
    </source>
</evidence>
<reference evidence="2 3" key="1">
    <citation type="submission" date="2017-06" db="EMBL/GenBank/DDBJ databases">
        <authorList>
            <person name="Kim H.J."/>
            <person name="Triplett B.A."/>
        </authorList>
    </citation>
    <scope>NUCLEOTIDE SEQUENCE [LARGE SCALE GENOMIC DNA]</scope>
    <source>
        <strain evidence="2 3">U15</strain>
    </source>
</reference>
<feature type="region of interest" description="Disordered" evidence="1">
    <location>
        <begin position="65"/>
        <end position="86"/>
    </location>
</feature>
<evidence type="ECO:0000256" key="1">
    <source>
        <dbReference type="SAM" id="MobiDB-lite"/>
    </source>
</evidence>
<feature type="region of interest" description="Disordered" evidence="1">
    <location>
        <begin position="183"/>
        <end position="206"/>
    </location>
</feature>
<proteinExistence type="predicted"/>
<sequence>MAAKKKQKKSAASPKAKRGLVHGLMTAAGVLLGQKAIAGEKDIDRKSEATSEQLAWEAVAEAVESQEAASDAQASENAPAGLAAADLPPDEPLVVAALDDQFPTFDQLAASGANYSVEPTDLLAQAEAAAADASASAASLTAASDAAVSSVAAGAGAGLAGISIGSLAGITTAALGLGTVLSGSSASSTPSPSPAPTPSPSLLTTTTTSGKVIDGAVKSAKVFYDANGNGKLDEGESFAFTDENGAFTLKDYTATNGGRFVVEAGGTDTFTGQKIGAMVAAAGYSSVNPFTTLLASGAISEKALLQKLGLTGLDLNSYDPVAVMKSSTATAEQKALAQKAFTIGQEIFSVIQAASALKGTAEGAAVDAADIADVAGAMAQALVASSGSTLSDMLGDATGAALNVATAGASGDYSAMKASLASALQNINEQIGQAYSGLASALSSGDLLSLASMTAIAAISQNALTSAVVNNDASALSRLSDDNALASLINVYSDTLGGAAGGVYSISGTAAKIDQNYADAPDLVKNAEHVSVTDKATLEQALRLGKLDNVGFNVAQLQSVGTTSVNLADASQLVGDGLKFDGADNITLNFSQNQIAVVAGNAEAFRVAGVDQLHVNGGALGNLHMTQANALLGNDGKYDAGDLKFVSGDDVTLAFEPTELPAVVNAAAALHSLGVDHLHIGSTPLMLSNADASAFINAGLDFDGASDHVALNATGTHLSTSLKELQKLGVDSVTLSAGNHLSLDLGAGTLGDSALPHFANNLDVTLSITDAQIADVASHAALLQGAGIDNIHLADGNLANLTLAQANALLGNDGDFDFGTDLKFVSGDDITLNLGVTSLDAVVHEASALHALGVDHLAGGANHFVLDTAQASQLIHAGLDFDAASDVTLDVSHAAGTHLSSSLKELQKLGVDAITGTAGEHIAIDLGGAGIDYAHLPTFATDLDVTLDINANQLAVTAANLNALEIHGIDNIQLHGNFAQLNGISTDMLQNAGVDAVTLDVGGIGALHNLLAGGIQAAELPNVGSFHIDKLDVFNASGSAAEIHVSDVEATAMINASLSFDSSDHVALEVGNAAGTHVSTRFDDLHKLGVDRLVVNDQISGEHFDITNLSTYDSKLDVTLDIGNRDLGDDPLGALGQIKAHGIDHIAASFGMDELNSDTLHLLASFNQSTGLDFEIDIVGTSTMTSLDAQLHGIDLLSGFTSADKYGDLVNALTDSGIHGIVVEQGAVKISDGLAASLTESGMLHAALPANLELDATASGNHLQTTLRDIASLGVDKVITANVDKVYVDLGIQSDVNAIAEIRTLLSTLDPSNTPTAVFGADSHATLVMDAKVANALSTNGVIDSTILAKLADIGIHEIDVIVPAGQASTVVAQSLSQVQLVEVKLIGEDANAMLFDELHKPKA</sequence>
<dbReference type="OrthoDB" id="9770871at2"/>
<evidence type="ECO:0000313" key="3">
    <source>
        <dbReference type="Proteomes" id="UP000198284"/>
    </source>
</evidence>
<gene>
    <name evidence="2" type="ORF">SAMN06265795_11483</name>
</gene>
<dbReference type="EMBL" id="FZOT01000014">
    <property type="protein sequence ID" value="SNT11769.1"/>
    <property type="molecule type" value="Genomic_DNA"/>
</dbReference>